<evidence type="ECO:0000256" key="3">
    <source>
        <dbReference type="ARBA" id="ARBA00022547"/>
    </source>
</evidence>
<evidence type="ECO:0000256" key="5">
    <source>
        <dbReference type="ARBA" id="ARBA00022792"/>
    </source>
</evidence>
<dbReference type="GO" id="GO:0045259">
    <property type="term" value="C:proton-transporting ATP synthase complex"/>
    <property type="evidence" value="ECO:0007669"/>
    <property type="project" value="UniProtKB-KW"/>
</dbReference>
<evidence type="ECO:0000256" key="1">
    <source>
        <dbReference type="ARBA" id="ARBA00007479"/>
    </source>
</evidence>
<comment type="function">
    <text evidence="10">Subunit b, of the mitochondrial membrane ATP synthase complex (F(1)F(0) ATP synthase or Complex V) that produces ATP from ADP in the presence of a proton gradient across the membrane which is generated by electron transport complexes of the respiratory chain. ATP synthase complex consist of a soluble F(1) head domain - the catalytic core - and a membrane F(1) domain - the membrane proton channel. These two domains are linked by a central stalk rotating inside the F(1) region and a stationary peripheral stalk. During catalysis, ATP synthesis in the catalytic domain of F(1) is coupled via a rotary mechanism of the central stalk subunits to proton translocation. In vivo, can only synthesize ATP although its ATP hydrolase activity can be activated artificially in vitro. Part of the complex F(0) domain. Part of the complex F(0) domain and the peripheric stalk, which acts as a stator to hold the catalytic alpha(3)beta(3) subcomplex and subunit a/ATP6 static relative to the rotary elements.</text>
</comment>
<proteinExistence type="inferred from homology"/>
<evidence type="ECO:0000313" key="11">
    <source>
        <dbReference type="EMBL" id="KAK5086714.1"/>
    </source>
</evidence>
<keyword evidence="2 10" id="KW-0813">Transport</keyword>
<dbReference type="EMBL" id="JAVRRJ010000003">
    <property type="protein sequence ID" value="KAK5086714.1"/>
    <property type="molecule type" value="Genomic_DNA"/>
</dbReference>
<evidence type="ECO:0000256" key="7">
    <source>
        <dbReference type="ARBA" id="ARBA00023128"/>
    </source>
</evidence>
<dbReference type="AlphaFoldDB" id="A0AAN7YHU0"/>
<accession>A0AAN7YHU0</accession>
<sequence>MASRLARSAVNATRLRPSLLPSSRIAAPTLSVPAQQRYESNVPQPQQDPKKTAQTIIDALPGSNLASKTAILSAGTGVSVWAISNELYVVNEESIVMFCVLTVFYGIFRYTGPMYKEWSENTIGRIKDILYTARKGHAESVKARIEDVKPLSNVVEITKGLFEVSKETAQLEAQAYELEQKTALATEAKNVLDSWVRYEGQVKQRQQRELADTVIAKVNKELENPKFLQQILTQSVADVEKALSQKAST</sequence>
<dbReference type="GO" id="GO:0005743">
    <property type="term" value="C:mitochondrial inner membrane"/>
    <property type="evidence" value="ECO:0007669"/>
    <property type="project" value="UniProtKB-SubCell"/>
</dbReference>
<evidence type="ECO:0000256" key="2">
    <source>
        <dbReference type="ARBA" id="ARBA00022448"/>
    </source>
</evidence>
<dbReference type="Proteomes" id="UP001309876">
    <property type="component" value="Unassembled WGS sequence"/>
</dbReference>
<dbReference type="FunFam" id="1.20.5.2210:FF:000002">
    <property type="entry name" value="ATP synthase subunit 4 mitochondrial"/>
    <property type="match status" value="1"/>
</dbReference>
<reference evidence="11 12" key="1">
    <citation type="submission" date="2023-08" db="EMBL/GenBank/DDBJ databases">
        <title>Black Yeasts Isolated from many extreme environments.</title>
        <authorList>
            <person name="Coleine C."/>
            <person name="Stajich J.E."/>
            <person name="Selbmann L."/>
        </authorList>
    </citation>
    <scope>NUCLEOTIDE SEQUENCE [LARGE SCALE GENOMIC DNA]</scope>
    <source>
        <strain evidence="11 12">CCFEE 5910</strain>
    </source>
</reference>
<dbReference type="PANTHER" id="PTHR12733:SF3">
    <property type="entry name" value="ATP SYNTHASE F(0) COMPLEX SUBUNIT B1, MITOCHONDRIAL"/>
    <property type="match status" value="1"/>
</dbReference>
<dbReference type="Pfam" id="PF05405">
    <property type="entry name" value="Mt_ATP-synt_B"/>
    <property type="match status" value="1"/>
</dbReference>
<keyword evidence="3 10" id="KW-0138">CF(0)</keyword>
<organism evidence="11 12">
    <name type="scientific">Lithohypha guttulata</name>
    <dbReference type="NCBI Taxonomy" id="1690604"/>
    <lineage>
        <taxon>Eukaryota</taxon>
        <taxon>Fungi</taxon>
        <taxon>Dikarya</taxon>
        <taxon>Ascomycota</taxon>
        <taxon>Pezizomycotina</taxon>
        <taxon>Eurotiomycetes</taxon>
        <taxon>Chaetothyriomycetidae</taxon>
        <taxon>Chaetothyriales</taxon>
        <taxon>Trichomeriaceae</taxon>
        <taxon>Lithohypha</taxon>
    </lineage>
</organism>
<dbReference type="InterPro" id="IPR008688">
    <property type="entry name" value="ATP_synth_Bsub_B/MI25"/>
</dbReference>
<comment type="similarity">
    <text evidence="1 10">Belongs to the eukaryotic ATPase B chain family.</text>
</comment>
<keyword evidence="7 10" id="KW-0496">Mitochondrion</keyword>
<comment type="subunit">
    <text evidence="9 10">F-type ATPases have 2 components, CF(1) - the catalytic core - and CF(0) - the membrane proton channel. In yeast, the dimeric form of ATP synthase consists of 17 polypeptides: alpha, beta, gamma, delta, epsilon, 4 (B), 5 (OSCP), 6 (A), 8, 9 (C), d, E (Tim11), f, g, h, i/j and k.</text>
</comment>
<evidence type="ECO:0000256" key="9">
    <source>
        <dbReference type="ARBA" id="ARBA00062152"/>
    </source>
</evidence>
<dbReference type="InterPro" id="IPR013837">
    <property type="entry name" value="ATP_synth_F0_suB"/>
</dbReference>
<dbReference type="GeneID" id="90020388"/>
<evidence type="ECO:0000256" key="6">
    <source>
        <dbReference type="ARBA" id="ARBA00023065"/>
    </source>
</evidence>
<evidence type="ECO:0000256" key="8">
    <source>
        <dbReference type="ARBA" id="ARBA00023136"/>
    </source>
</evidence>
<keyword evidence="6 10" id="KW-0406">Ion transport</keyword>
<keyword evidence="4 10" id="KW-0375">Hydrogen ion transport</keyword>
<protein>
    <recommendedName>
        <fullName evidence="10">ATP synthase subunit 4</fullName>
    </recommendedName>
</protein>
<comment type="caution">
    <text evidence="11">The sequence shown here is derived from an EMBL/GenBank/DDBJ whole genome shotgun (WGS) entry which is preliminary data.</text>
</comment>
<dbReference type="GO" id="GO:0046933">
    <property type="term" value="F:proton-transporting ATP synthase activity, rotational mechanism"/>
    <property type="evidence" value="ECO:0007669"/>
    <property type="project" value="TreeGrafter"/>
</dbReference>
<name>A0AAN7YHU0_9EURO</name>
<dbReference type="SUPFAM" id="SSF161060">
    <property type="entry name" value="ATP synthase B chain-like"/>
    <property type="match status" value="1"/>
</dbReference>
<dbReference type="RefSeq" id="XP_064757767.1">
    <property type="nucleotide sequence ID" value="XM_064895080.1"/>
</dbReference>
<dbReference type="PANTHER" id="PTHR12733">
    <property type="entry name" value="MITOCHONDRIAL ATP SYNTHASE B CHAIN"/>
    <property type="match status" value="1"/>
</dbReference>
<evidence type="ECO:0000256" key="4">
    <source>
        <dbReference type="ARBA" id="ARBA00022781"/>
    </source>
</evidence>
<dbReference type="Gene3D" id="1.20.5.2210">
    <property type="match status" value="1"/>
</dbReference>
<evidence type="ECO:0000256" key="10">
    <source>
        <dbReference type="RuleBase" id="RU368017"/>
    </source>
</evidence>
<evidence type="ECO:0000313" key="12">
    <source>
        <dbReference type="Proteomes" id="UP001309876"/>
    </source>
</evidence>
<keyword evidence="12" id="KW-1185">Reference proteome</keyword>
<keyword evidence="8 10" id="KW-0472">Membrane</keyword>
<comment type="subcellular location">
    <subcellularLocation>
        <location evidence="10">Mitochondrion</location>
    </subcellularLocation>
    <subcellularLocation>
        <location evidence="10">Mitochondrion inner membrane</location>
    </subcellularLocation>
</comment>
<keyword evidence="5 10" id="KW-0999">Mitochondrion inner membrane</keyword>
<gene>
    <name evidence="11" type="primary">ATP4</name>
    <name evidence="11" type="ORF">LTR05_003882</name>
</gene>